<dbReference type="Proteomes" id="UP000219020">
    <property type="component" value="Unassembled WGS sequence"/>
</dbReference>
<proteinExistence type="predicted"/>
<sequence>MDNNHNVTELHKLENPLNELLKQGAQQLLTQAIEAEV</sequence>
<organism evidence="1 2">
    <name type="scientific">Candidatus Enterovibrio escicola</name>
    <dbReference type="NCBI Taxonomy" id="1927127"/>
    <lineage>
        <taxon>Bacteria</taxon>
        <taxon>Pseudomonadati</taxon>
        <taxon>Pseudomonadota</taxon>
        <taxon>Gammaproteobacteria</taxon>
        <taxon>Vibrionales</taxon>
        <taxon>Vibrionaceae</taxon>
        <taxon>Enterovibrio</taxon>
    </lineage>
</organism>
<comment type="caution">
    <text evidence="1">The sequence shown here is derived from an EMBL/GenBank/DDBJ whole genome shotgun (WGS) entry which is preliminary data.</text>
</comment>
<dbReference type="AlphaFoldDB" id="A0A2A5T153"/>
<protein>
    <submittedName>
        <fullName evidence="1">Uncharacterized protein</fullName>
    </submittedName>
</protein>
<accession>A0A2A5T153</accession>
<name>A0A2A5T153_9GAMM</name>
<keyword evidence="2" id="KW-1185">Reference proteome</keyword>
<evidence type="ECO:0000313" key="2">
    <source>
        <dbReference type="Proteomes" id="UP000219020"/>
    </source>
</evidence>
<gene>
    <name evidence="1" type="ORF">BTN49_2364</name>
</gene>
<dbReference type="EMBL" id="NBYY01000028">
    <property type="protein sequence ID" value="PCS21899.1"/>
    <property type="molecule type" value="Genomic_DNA"/>
</dbReference>
<reference evidence="2" key="1">
    <citation type="submission" date="2017-04" db="EMBL/GenBank/DDBJ databases">
        <title>Genome evolution of the luminous symbionts of deep sea anglerfish.</title>
        <authorList>
            <person name="Hendry T.A."/>
        </authorList>
    </citation>
    <scope>NUCLEOTIDE SEQUENCE [LARGE SCALE GENOMIC DNA]</scope>
</reference>
<evidence type="ECO:0000313" key="1">
    <source>
        <dbReference type="EMBL" id="PCS21899.1"/>
    </source>
</evidence>